<name>A0A372L9E5_9BACI</name>
<feature type="domain" description="DUF4097" evidence="1">
    <location>
        <begin position="50"/>
        <end position="169"/>
    </location>
</feature>
<reference evidence="2 3" key="1">
    <citation type="submission" date="2018-08" db="EMBL/GenBank/DDBJ databases">
        <title>Bacillus chawlae sp. nov., Bacillus glennii sp. nov., and Bacillus saganii sp. nov. Isolated from the Vehicle Assembly Building at Kennedy Space Center where the Viking Spacecraft were Assembled.</title>
        <authorList>
            <person name="Seuylemezian A."/>
            <person name="Vaishampayan P."/>
        </authorList>
    </citation>
    <scope>NUCLEOTIDE SEQUENCE [LARGE SCALE GENOMIC DNA]</scope>
    <source>
        <strain evidence="2 3">V44-8</strain>
    </source>
</reference>
<protein>
    <recommendedName>
        <fullName evidence="1">DUF4097 domain-containing protein</fullName>
    </recommendedName>
</protein>
<dbReference type="OrthoDB" id="2380881at2"/>
<sequence>MKKAVNLLFVLFLVGFFGVLLTVKSAGGAFSFKNAPVFEKKVIENPDIKRISANDMAFGDVKLVPDDTDKITVVLKGEVSERLKDEVHIRVKESNDELLITMEELDPKFWFGFTNLDVTTEIMIPQKSYDLIFLETSSGDIEANDFNAKQITLNASSGDIKAQNSKAKESYEAITSSGEINVKSIVADEIVFNAKSGDINGAGLHAKNSTIEASSGEIIIKDATGEITADVSSGNITIDNDKISGNLTATASSGDVIVNYKENPASLAVDYRGSSGEGNVNIKGFLFEEKTEDRILGKIGGGTYEVKVRTSSGDFELN</sequence>
<gene>
    <name evidence="2" type="ORF">D0466_16270</name>
</gene>
<dbReference type="PANTHER" id="PTHR34094:SF1">
    <property type="entry name" value="PROTEIN FAM185A"/>
    <property type="match status" value="1"/>
</dbReference>
<proteinExistence type="predicted"/>
<comment type="caution">
    <text evidence="2">The sequence shown here is derived from an EMBL/GenBank/DDBJ whole genome shotgun (WGS) entry which is preliminary data.</text>
</comment>
<organism evidence="2 3">
    <name type="scientific">Peribacillus glennii</name>
    <dbReference type="NCBI Taxonomy" id="2303991"/>
    <lineage>
        <taxon>Bacteria</taxon>
        <taxon>Bacillati</taxon>
        <taxon>Bacillota</taxon>
        <taxon>Bacilli</taxon>
        <taxon>Bacillales</taxon>
        <taxon>Bacillaceae</taxon>
        <taxon>Peribacillus</taxon>
    </lineage>
</organism>
<evidence type="ECO:0000259" key="1">
    <source>
        <dbReference type="Pfam" id="PF13349"/>
    </source>
</evidence>
<dbReference type="Gene3D" id="2.160.20.120">
    <property type="match status" value="1"/>
</dbReference>
<dbReference type="AlphaFoldDB" id="A0A372L9E5"/>
<feature type="domain" description="DUF4097" evidence="1">
    <location>
        <begin position="175"/>
        <end position="317"/>
    </location>
</feature>
<evidence type="ECO:0000313" key="3">
    <source>
        <dbReference type="Proteomes" id="UP000262939"/>
    </source>
</evidence>
<dbReference type="RefSeq" id="WP_117323592.1">
    <property type="nucleotide sequence ID" value="NZ_QVTD01000011.1"/>
</dbReference>
<accession>A0A372L9E5</accession>
<dbReference type="InterPro" id="IPR025164">
    <property type="entry name" value="Toastrack_DUF4097"/>
</dbReference>
<dbReference type="Pfam" id="PF13349">
    <property type="entry name" value="DUF4097"/>
    <property type="match status" value="2"/>
</dbReference>
<keyword evidence="3" id="KW-1185">Reference proteome</keyword>
<evidence type="ECO:0000313" key="2">
    <source>
        <dbReference type="EMBL" id="RFU62134.1"/>
    </source>
</evidence>
<dbReference type="PANTHER" id="PTHR34094">
    <property type="match status" value="1"/>
</dbReference>
<dbReference type="Proteomes" id="UP000262939">
    <property type="component" value="Unassembled WGS sequence"/>
</dbReference>
<dbReference type="EMBL" id="QVTD01000011">
    <property type="protein sequence ID" value="RFU62134.1"/>
    <property type="molecule type" value="Genomic_DNA"/>
</dbReference>